<dbReference type="GO" id="GO:0005739">
    <property type="term" value="C:mitochondrion"/>
    <property type="evidence" value="ECO:0007669"/>
    <property type="project" value="UniProtKB-SubCell"/>
</dbReference>
<feature type="domain" description="MYST-type HAT" evidence="22">
    <location>
        <begin position="149"/>
        <end position="422"/>
    </location>
</feature>
<comment type="similarity">
    <text evidence="3 20">Belongs to the MYST (SAS/MOZ) family.</text>
</comment>
<evidence type="ECO:0000256" key="8">
    <source>
        <dbReference type="ARBA" id="ARBA00022833"/>
    </source>
</evidence>
<keyword evidence="9" id="KW-0156">Chromatin regulator</keyword>
<comment type="subcellular location">
    <subcellularLocation>
        <location evidence="2">Mitochondrion</location>
    </subcellularLocation>
    <subcellularLocation>
        <location evidence="1 20">Nucleus</location>
    </subcellularLocation>
</comment>
<keyword evidence="24" id="KW-1185">Reference proteome</keyword>
<dbReference type="GO" id="GO:0030097">
    <property type="term" value="P:hemopoiesis"/>
    <property type="evidence" value="ECO:0007669"/>
    <property type="project" value="UniProtKB-ARBA"/>
</dbReference>
<dbReference type="GO" id="GO:0005634">
    <property type="term" value="C:nucleus"/>
    <property type="evidence" value="ECO:0007669"/>
    <property type="project" value="UniProtKB-SubCell"/>
</dbReference>
<dbReference type="Pfam" id="PF17772">
    <property type="entry name" value="zf-MYST"/>
    <property type="match status" value="1"/>
</dbReference>
<keyword evidence="8" id="KW-0862">Zinc</keyword>
<dbReference type="GO" id="GO:0140861">
    <property type="term" value="P:DNA repair-dependent chromatin remodeling"/>
    <property type="evidence" value="ECO:0007669"/>
    <property type="project" value="UniProtKB-ARBA"/>
</dbReference>
<name>A0A8I6SSI7_CIMLE</name>
<dbReference type="InterPro" id="IPR036388">
    <property type="entry name" value="WH-like_DNA-bd_sf"/>
</dbReference>
<dbReference type="PANTHER" id="PTHR10615:SF82">
    <property type="entry name" value="HISTONE ACETYLTRANSFERASE KAT8"/>
    <property type="match status" value="1"/>
</dbReference>
<evidence type="ECO:0000256" key="5">
    <source>
        <dbReference type="ARBA" id="ARBA00022679"/>
    </source>
</evidence>
<dbReference type="FunFam" id="2.30.30.140:FF:000039">
    <property type="entry name" value="Histone acetyltransferase"/>
    <property type="match status" value="1"/>
</dbReference>
<dbReference type="Pfam" id="PF01853">
    <property type="entry name" value="MOZ_SAS"/>
    <property type="match status" value="1"/>
</dbReference>
<dbReference type="GO" id="GO:0046972">
    <property type="term" value="F:histone H4K16 acetyltransferase activity"/>
    <property type="evidence" value="ECO:0007669"/>
    <property type="project" value="TreeGrafter"/>
</dbReference>
<dbReference type="InterPro" id="IPR000953">
    <property type="entry name" value="Chromo/chromo_shadow_dom"/>
</dbReference>
<evidence type="ECO:0000256" key="9">
    <source>
        <dbReference type="ARBA" id="ARBA00022853"/>
    </source>
</evidence>
<keyword evidence="5" id="KW-0808">Transferase</keyword>
<keyword evidence="12" id="KW-0496">Mitochondrion</keyword>
<dbReference type="RefSeq" id="XP_024084815.1">
    <property type="nucleotide sequence ID" value="XM_024229047.1"/>
</dbReference>
<evidence type="ECO:0000256" key="2">
    <source>
        <dbReference type="ARBA" id="ARBA00004173"/>
    </source>
</evidence>
<dbReference type="CDD" id="cd04301">
    <property type="entry name" value="NAT_SF"/>
    <property type="match status" value="1"/>
</dbReference>
<comment type="catalytic activity">
    <reaction evidence="20">
        <text>L-lysyl-[protein] + acetyl-CoA = N(6)-acetyl-L-lysyl-[protein] + CoA + H(+)</text>
        <dbReference type="Rhea" id="RHEA:45948"/>
        <dbReference type="Rhea" id="RHEA-COMP:9752"/>
        <dbReference type="Rhea" id="RHEA-COMP:10731"/>
        <dbReference type="ChEBI" id="CHEBI:15378"/>
        <dbReference type="ChEBI" id="CHEBI:29969"/>
        <dbReference type="ChEBI" id="CHEBI:57287"/>
        <dbReference type="ChEBI" id="CHEBI:57288"/>
        <dbReference type="ChEBI" id="CHEBI:61930"/>
        <dbReference type="EC" id="2.3.1.48"/>
    </reaction>
</comment>
<dbReference type="FunFam" id="1.10.10.10:FF:000022">
    <property type="entry name" value="Histone acetyltransferase"/>
    <property type="match status" value="1"/>
</dbReference>
<protein>
    <recommendedName>
        <fullName evidence="20">Histone acetyltransferase</fullName>
        <ecNumber evidence="20">2.3.1.48</ecNumber>
    </recommendedName>
</protein>
<organism evidence="23 24">
    <name type="scientific">Cimex lectularius</name>
    <name type="common">Bed bug</name>
    <name type="synonym">Acanthia lectularia</name>
    <dbReference type="NCBI Taxonomy" id="79782"/>
    <lineage>
        <taxon>Eukaryota</taxon>
        <taxon>Metazoa</taxon>
        <taxon>Ecdysozoa</taxon>
        <taxon>Arthropoda</taxon>
        <taxon>Hexapoda</taxon>
        <taxon>Insecta</taxon>
        <taxon>Pterygota</taxon>
        <taxon>Neoptera</taxon>
        <taxon>Paraneoptera</taxon>
        <taxon>Hemiptera</taxon>
        <taxon>Heteroptera</taxon>
        <taxon>Panheteroptera</taxon>
        <taxon>Cimicomorpha</taxon>
        <taxon>Cimicidae</taxon>
        <taxon>Cimex</taxon>
    </lineage>
</organism>
<dbReference type="PROSITE" id="PS51726">
    <property type="entry name" value="MYST_HAT"/>
    <property type="match status" value="1"/>
</dbReference>
<dbReference type="GeneID" id="106673986"/>
<dbReference type="FunFam" id="3.40.630.30:FF:000002">
    <property type="entry name" value="Histone acetyltransferase"/>
    <property type="match status" value="1"/>
</dbReference>
<dbReference type="GO" id="GO:0008270">
    <property type="term" value="F:zinc ion binding"/>
    <property type="evidence" value="ECO:0007669"/>
    <property type="project" value="UniProtKB-KW"/>
</dbReference>
<evidence type="ECO:0000256" key="1">
    <source>
        <dbReference type="ARBA" id="ARBA00004123"/>
    </source>
</evidence>
<keyword evidence="13" id="KW-0010">Activator</keyword>
<dbReference type="GO" id="GO:0045595">
    <property type="term" value="P:regulation of cell differentiation"/>
    <property type="evidence" value="ECO:0007669"/>
    <property type="project" value="UniProtKB-ARBA"/>
</dbReference>
<dbReference type="GO" id="GO:0040029">
    <property type="term" value="P:epigenetic regulation of gene expression"/>
    <property type="evidence" value="ECO:0007669"/>
    <property type="project" value="UniProtKB-ARBA"/>
</dbReference>
<dbReference type="GO" id="GO:0022008">
    <property type="term" value="P:neurogenesis"/>
    <property type="evidence" value="ECO:0007669"/>
    <property type="project" value="UniProtKB-ARBA"/>
</dbReference>
<dbReference type="GO" id="GO:0072487">
    <property type="term" value="C:MSL complex"/>
    <property type="evidence" value="ECO:0007669"/>
    <property type="project" value="UniProtKB-ARBA"/>
</dbReference>
<evidence type="ECO:0000256" key="7">
    <source>
        <dbReference type="ARBA" id="ARBA00022771"/>
    </source>
</evidence>
<dbReference type="EnsemblMetazoa" id="XM_024229047.1">
    <property type="protein sequence ID" value="XP_024084815.1"/>
    <property type="gene ID" value="LOC106673986"/>
</dbReference>
<evidence type="ECO:0000259" key="22">
    <source>
        <dbReference type="PROSITE" id="PS51726"/>
    </source>
</evidence>
<dbReference type="SMART" id="SM00298">
    <property type="entry name" value="CHROMO"/>
    <property type="match status" value="1"/>
</dbReference>
<dbReference type="InterPro" id="IPR025995">
    <property type="entry name" value="Tudor-knot"/>
</dbReference>
<keyword evidence="6" id="KW-0479">Metal-binding</keyword>
<proteinExistence type="inferred from homology"/>
<sequence length="437" mass="51779">MMVGANSENYEKKEKTDEDAESLEEQPLDIGEHYLVRRKSDDWLPAEIIQSRFNDQENHYEYYVHYEGYNRRLDEWVPRDRIMNSRFDMSEQQWKNIDRPSTDILLEQTDRKITRNQKRRHDEINHVQQTYAEMDPTTAALEKEHEAFTKVKYIDRIQIGAYEIDTWYFSPYPDEFSKVSKLWICEYCLKYARFERSYREHCDVCPHRYPPGNEIYRKGTLAIWEVDACSQKVYCQNLCLLAKLFLDHKTLYFDVEPFLFYILCEIDREGAHLVGYFSKEKESAEGNNVACILTLPPYQRQGYGKLLIAFSYELSKLERSVGSPEKPLSDLGKLSYRSYWSWVLLDILRDFRGSVSIKDLSEMTSITQTDIISTLQSMNMVKYWKGQHVICVTPKLVEEHIRSAQFKRPRLTVDVNNLLWAPPKKIVHNSTKQLKKA</sequence>
<dbReference type="Proteomes" id="UP000494040">
    <property type="component" value="Unassembled WGS sequence"/>
</dbReference>
<evidence type="ECO:0000256" key="18">
    <source>
        <dbReference type="ARBA" id="ARBA00062668"/>
    </source>
</evidence>
<evidence type="ECO:0000256" key="12">
    <source>
        <dbReference type="ARBA" id="ARBA00023128"/>
    </source>
</evidence>
<evidence type="ECO:0000256" key="14">
    <source>
        <dbReference type="ARBA" id="ARBA00023163"/>
    </source>
</evidence>
<dbReference type="InterPro" id="IPR002717">
    <property type="entry name" value="HAT_MYST-type"/>
</dbReference>
<dbReference type="Gene3D" id="2.30.30.140">
    <property type="match status" value="1"/>
</dbReference>
<dbReference type="InterPro" id="IPR016197">
    <property type="entry name" value="Chromo-like_dom_sf"/>
</dbReference>
<evidence type="ECO:0000256" key="13">
    <source>
        <dbReference type="ARBA" id="ARBA00023159"/>
    </source>
</evidence>
<dbReference type="KEGG" id="clec:106673986"/>
<keyword evidence="11" id="KW-0805">Transcription regulation</keyword>
<dbReference type="Gene3D" id="3.40.630.30">
    <property type="match status" value="1"/>
</dbReference>
<evidence type="ECO:0000256" key="3">
    <source>
        <dbReference type="ARBA" id="ARBA00010107"/>
    </source>
</evidence>
<evidence type="ECO:0000313" key="24">
    <source>
        <dbReference type="Proteomes" id="UP000494040"/>
    </source>
</evidence>
<keyword evidence="14" id="KW-0804">Transcription</keyword>
<evidence type="ECO:0000256" key="19">
    <source>
        <dbReference type="PIRSR" id="PIRSR602717-51"/>
    </source>
</evidence>
<evidence type="ECO:0000256" key="17">
    <source>
        <dbReference type="ARBA" id="ARBA00051681"/>
    </source>
</evidence>
<evidence type="ECO:0000256" key="4">
    <source>
        <dbReference type="ARBA" id="ARBA00022553"/>
    </source>
</evidence>
<dbReference type="GO" id="GO:1903108">
    <property type="term" value="P:regulation of mitochondrial transcription"/>
    <property type="evidence" value="ECO:0007669"/>
    <property type="project" value="UniProtKB-ARBA"/>
</dbReference>
<comment type="catalytic activity">
    <reaction evidence="16">
        <text>L-lysyl-[protein] + acetyl-CoA = N(6)-acetyl-L-lysyl-[protein] + CoA + H(+)</text>
        <dbReference type="Rhea" id="RHEA:45948"/>
        <dbReference type="Rhea" id="RHEA-COMP:9752"/>
        <dbReference type="Rhea" id="RHEA-COMP:10731"/>
        <dbReference type="ChEBI" id="CHEBI:15378"/>
        <dbReference type="ChEBI" id="CHEBI:29969"/>
        <dbReference type="ChEBI" id="CHEBI:57287"/>
        <dbReference type="ChEBI" id="CHEBI:57288"/>
        <dbReference type="ChEBI" id="CHEBI:61930"/>
    </reaction>
    <physiologicalReaction direction="left-to-right" evidence="16">
        <dbReference type="Rhea" id="RHEA:45949"/>
    </physiologicalReaction>
</comment>
<dbReference type="InterPro" id="IPR016181">
    <property type="entry name" value="Acyl_CoA_acyltransferase"/>
</dbReference>
<evidence type="ECO:0000256" key="15">
    <source>
        <dbReference type="ARBA" id="ARBA00023242"/>
    </source>
</evidence>
<dbReference type="Gene3D" id="3.30.60.60">
    <property type="entry name" value="N-acetyl transferase-like"/>
    <property type="match status" value="1"/>
</dbReference>
<dbReference type="EC" id="2.3.1.48" evidence="20"/>
<keyword evidence="4" id="KW-0597">Phosphoprotein</keyword>
<dbReference type="PANTHER" id="PTHR10615">
    <property type="entry name" value="HISTONE ACETYLTRANSFERASE"/>
    <property type="match status" value="1"/>
</dbReference>
<dbReference type="GO" id="GO:0005705">
    <property type="term" value="C:polytene chromosome interband"/>
    <property type="evidence" value="ECO:0007669"/>
    <property type="project" value="UniProtKB-ARBA"/>
</dbReference>
<feature type="active site" description="Proton donor/acceptor" evidence="19">
    <location>
        <position position="325"/>
    </location>
</feature>
<accession>A0A8I6SSI7</accession>
<dbReference type="AlphaFoldDB" id="A0A8I6SSI7"/>
<keyword evidence="7" id="KW-0863">Zinc-finger</keyword>
<dbReference type="Pfam" id="PF11717">
    <property type="entry name" value="Tudor-knot"/>
    <property type="match status" value="1"/>
</dbReference>
<keyword evidence="15 20" id="KW-0539">Nucleus</keyword>
<dbReference type="GO" id="GO:0035267">
    <property type="term" value="C:NuA4 histone acetyltransferase complex"/>
    <property type="evidence" value="ECO:0007669"/>
    <property type="project" value="TreeGrafter"/>
</dbReference>
<comment type="subunit">
    <text evidence="18">Component of a multisubunit histone acetyltransferase complex (MSL) at least composed of the MOF/KAT8, MSL1/hampin, MSL2L1 and MSL3L1. Component of the NSL complex at least composed of MOF/KAT8, KANSL1, KANSL2, KANSL3, MCRS1, PHF20, OGT1/OGT, WDR5 and HCFC1. Component of some MLL1/MLL complex, at least composed of the core components KMT2A/MLL1, ASH2L, HCFC1, WDR5 and RBBP5, as well as the facultative components BACC1, CHD8, E2F6, HSP70, INO80C, KANSL1, LAS1L, MAX, MCRS1, MGA, MOF/KAT8, PELP1, PHF20, PRP31, RING2, RUVB1/TIP49A, RUVB2/TIP49B, SENP3, TAF1, TAF4, TAF6, TAF7, TAF9 and TEX10. Interacts with the chromodomain of MORF4L1/MRG15. Interacts with ATM (via its Tudor-knot domain); possibly regulating the activity of ATM. Interacts with NELFD.</text>
</comment>
<dbReference type="SUPFAM" id="SSF54160">
    <property type="entry name" value="Chromo domain-like"/>
    <property type="match status" value="1"/>
</dbReference>
<dbReference type="InterPro" id="IPR040706">
    <property type="entry name" value="Zf-MYST"/>
</dbReference>
<feature type="region of interest" description="Disordered" evidence="21">
    <location>
        <begin position="1"/>
        <end position="24"/>
    </location>
</feature>
<dbReference type="SUPFAM" id="SSF55729">
    <property type="entry name" value="Acyl-CoA N-acyltransferases (Nat)"/>
    <property type="match status" value="1"/>
</dbReference>
<dbReference type="InterPro" id="IPR050603">
    <property type="entry name" value="MYST_HAT"/>
</dbReference>
<evidence type="ECO:0000313" key="23">
    <source>
        <dbReference type="EnsemblMetazoa" id="XP_024084815.1"/>
    </source>
</evidence>
<dbReference type="FunFam" id="3.30.60.60:FF:000001">
    <property type="entry name" value="Histone acetyltransferase"/>
    <property type="match status" value="1"/>
</dbReference>
<keyword evidence="10" id="KW-0007">Acetylation</keyword>
<dbReference type="GO" id="GO:0044545">
    <property type="term" value="C:NSL complex"/>
    <property type="evidence" value="ECO:0007669"/>
    <property type="project" value="UniProtKB-ARBA"/>
</dbReference>
<evidence type="ECO:0000256" key="11">
    <source>
        <dbReference type="ARBA" id="ARBA00023015"/>
    </source>
</evidence>
<evidence type="ECO:0000256" key="6">
    <source>
        <dbReference type="ARBA" id="ARBA00022723"/>
    </source>
</evidence>
<evidence type="ECO:0000256" key="20">
    <source>
        <dbReference type="RuleBase" id="RU361211"/>
    </source>
</evidence>
<evidence type="ECO:0000256" key="21">
    <source>
        <dbReference type="SAM" id="MobiDB-lite"/>
    </source>
</evidence>
<dbReference type="OMA" id="DSPEGNN"/>
<comment type="catalytic activity">
    <reaction evidence="17">
        <text>propanoyl-CoA + L-lysyl-[protein] = N(6)-propanoyl-L-lysyl-[protein] + CoA + H(+)</text>
        <dbReference type="Rhea" id="RHEA:54020"/>
        <dbReference type="Rhea" id="RHEA-COMP:9752"/>
        <dbReference type="Rhea" id="RHEA-COMP:13758"/>
        <dbReference type="ChEBI" id="CHEBI:15378"/>
        <dbReference type="ChEBI" id="CHEBI:29969"/>
        <dbReference type="ChEBI" id="CHEBI:57287"/>
        <dbReference type="ChEBI" id="CHEBI:57392"/>
        <dbReference type="ChEBI" id="CHEBI:138019"/>
    </reaction>
    <physiologicalReaction direction="left-to-right" evidence="17">
        <dbReference type="Rhea" id="RHEA:54021"/>
    </physiologicalReaction>
</comment>
<dbReference type="Gene3D" id="1.10.10.10">
    <property type="entry name" value="Winged helix-like DNA-binding domain superfamily/Winged helix DNA-binding domain"/>
    <property type="match status" value="1"/>
</dbReference>
<dbReference type="GO" id="GO:0051241">
    <property type="term" value="P:negative regulation of multicellular organismal process"/>
    <property type="evidence" value="ECO:0007669"/>
    <property type="project" value="UniProtKB-ARBA"/>
</dbReference>
<evidence type="ECO:0000256" key="10">
    <source>
        <dbReference type="ARBA" id="ARBA00022990"/>
    </source>
</evidence>
<evidence type="ECO:0000256" key="16">
    <source>
        <dbReference type="ARBA" id="ARBA00047787"/>
    </source>
</evidence>
<dbReference type="OrthoDB" id="787137at2759"/>
<reference evidence="23" key="1">
    <citation type="submission" date="2022-01" db="UniProtKB">
        <authorList>
            <consortium name="EnsemblMetazoa"/>
        </authorList>
    </citation>
    <scope>IDENTIFICATION</scope>
</reference>